<dbReference type="EMBL" id="CAJVPP010001770">
    <property type="protein sequence ID" value="CAG8572207.1"/>
    <property type="molecule type" value="Genomic_DNA"/>
</dbReference>
<comment type="caution">
    <text evidence="1">The sequence shown here is derived from an EMBL/GenBank/DDBJ whole genome shotgun (WGS) entry which is preliminary data.</text>
</comment>
<protein>
    <submittedName>
        <fullName evidence="1">15327_t:CDS:1</fullName>
    </submittedName>
</protein>
<evidence type="ECO:0000313" key="2">
    <source>
        <dbReference type="Proteomes" id="UP000789375"/>
    </source>
</evidence>
<gene>
    <name evidence="1" type="ORF">FMOSSE_LOCUS7514</name>
</gene>
<proteinExistence type="predicted"/>
<evidence type="ECO:0000313" key="1">
    <source>
        <dbReference type="EMBL" id="CAG8572207.1"/>
    </source>
</evidence>
<organism evidence="1 2">
    <name type="scientific">Funneliformis mosseae</name>
    <name type="common">Endomycorrhizal fungus</name>
    <name type="synonym">Glomus mosseae</name>
    <dbReference type="NCBI Taxonomy" id="27381"/>
    <lineage>
        <taxon>Eukaryota</taxon>
        <taxon>Fungi</taxon>
        <taxon>Fungi incertae sedis</taxon>
        <taxon>Mucoromycota</taxon>
        <taxon>Glomeromycotina</taxon>
        <taxon>Glomeromycetes</taxon>
        <taxon>Glomerales</taxon>
        <taxon>Glomeraceae</taxon>
        <taxon>Funneliformis</taxon>
    </lineage>
</organism>
<dbReference type="AlphaFoldDB" id="A0A9N9BKR9"/>
<keyword evidence="2" id="KW-1185">Reference proteome</keyword>
<name>A0A9N9BKR9_FUNMO</name>
<accession>A0A9N9BKR9</accession>
<sequence length="78" mass="9231">MNLALICRRWADIAKDPYAETEWLMHTWKTVAKICLREMLIHFGRCDQKLIELKIEHNIGQLDADRIRTFQNNKSSMG</sequence>
<reference evidence="1" key="1">
    <citation type="submission" date="2021-06" db="EMBL/GenBank/DDBJ databases">
        <authorList>
            <person name="Kallberg Y."/>
            <person name="Tangrot J."/>
            <person name="Rosling A."/>
        </authorList>
    </citation>
    <scope>NUCLEOTIDE SEQUENCE</scope>
    <source>
        <strain evidence="1">87-6 pot B 2015</strain>
    </source>
</reference>
<dbReference type="Proteomes" id="UP000789375">
    <property type="component" value="Unassembled WGS sequence"/>
</dbReference>